<dbReference type="PANTHER" id="PTHR30354:SF11">
    <property type="entry name" value="PERMEASE"/>
    <property type="match status" value="1"/>
</dbReference>
<keyword evidence="1" id="KW-1133">Transmembrane helix</keyword>
<dbReference type="GO" id="GO:0015128">
    <property type="term" value="F:gluconate transmembrane transporter activity"/>
    <property type="evidence" value="ECO:0007669"/>
    <property type="project" value="InterPro"/>
</dbReference>
<dbReference type="AlphaFoldDB" id="E6XA67"/>
<keyword evidence="1" id="KW-0472">Membrane</keyword>
<feature type="transmembrane region" description="Helical" evidence="1">
    <location>
        <begin position="250"/>
        <end position="272"/>
    </location>
</feature>
<dbReference type="OrthoDB" id="9787129at2"/>
<feature type="transmembrane region" description="Helical" evidence="1">
    <location>
        <begin position="373"/>
        <end position="394"/>
    </location>
</feature>
<feature type="transmembrane region" description="Helical" evidence="1">
    <location>
        <begin position="97"/>
        <end position="123"/>
    </location>
</feature>
<dbReference type="STRING" id="688270.Celal_0415"/>
<dbReference type="EMBL" id="CP002453">
    <property type="protein sequence ID" value="ADV47757.1"/>
    <property type="molecule type" value="Genomic_DNA"/>
</dbReference>
<feature type="transmembrane region" description="Helical" evidence="1">
    <location>
        <begin position="284"/>
        <end position="306"/>
    </location>
</feature>
<name>E6XA67_CELAD</name>
<feature type="transmembrane region" description="Helical" evidence="1">
    <location>
        <begin position="406"/>
        <end position="430"/>
    </location>
</feature>
<dbReference type="RefSeq" id="WP_013549252.1">
    <property type="nucleotide sequence ID" value="NC_014934.1"/>
</dbReference>
<feature type="transmembrane region" description="Helical" evidence="1">
    <location>
        <begin position="225"/>
        <end position="244"/>
    </location>
</feature>
<dbReference type="KEGG" id="cao:Celal_0415"/>
<dbReference type="GO" id="GO:0005886">
    <property type="term" value="C:plasma membrane"/>
    <property type="evidence" value="ECO:0007669"/>
    <property type="project" value="TreeGrafter"/>
</dbReference>
<accession>E6XA67</accession>
<dbReference type="Proteomes" id="UP000008634">
    <property type="component" value="Chromosome"/>
</dbReference>
<dbReference type="HOGENOM" id="CLU_027949_0_2_10"/>
<keyword evidence="1" id="KW-0812">Transmembrane</keyword>
<proteinExistence type="predicted"/>
<feature type="transmembrane region" description="Helical" evidence="1">
    <location>
        <begin position="175"/>
        <end position="194"/>
    </location>
</feature>
<keyword evidence="3" id="KW-1185">Reference proteome</keyword>
<reference evidence="2 3" key="1">
    <citation type="journal article" date="2010" name="Stand. Genomic Sci.">
        <title>Complete genome sequence of Cellulophaga algicola type strain (IC166).</title>
        <authorList>
            <person name="Abt B."/>
            <person name="Lu M."/>
            <person name="Misra M."/>
            <person name="Han C."/>
            <person name="Nolan M."/>
            <person name="Lucas S."/>
            <person name="Hammon N."/>
            <person name="Deshpande S."/>
            <person name="Cheng J.F."/>
            <person name="Tapia R."/>
            <person name="Goodwin L."/>
            <person name="Pitluck S."/>
            <person name="Liolios K."/>
            <person name="Pagani I."/>
            <person name="Ivanova N."/>
            <person name="Mavromatis K."/>
            <person name="Ovchinikova G."/>
            <person name="Pati A."/>
            <person name="Chen A."/>
            <person name="Palaniappan K."/>
            <person name="Land M."/>
            <person name="Hauser L."/>
            <person name="Chang Y.J."/>
            <person name="Jeffries C.D."/>
            <person name="Detter J.C."/>
            <person name="Brambilla E."/>
            <person name="Rohde M."/>
            <person name="Tindall B.J."/>
            <person name="Goker M."/>
            <person name="Woyke T."/>
            <person name="Bristow J."/>
            <person name="Eisen J.A."/>
            <person name="Markowitz V."/>
            <person name="Hugenholtz P."/>
            <person name="Kyrpides N.C."/>
            <person name="Klenk H.P."/>
            <person name="Lapidus A."/>
        </authorList>
    </citation>
    <scope>NUCLEOTIDE SEQUENCE [LARGE SCALE GENOMIC DNA]</scope>
    <source>
        <strain evidence="3">DSM 14237 / IC166 / ACAM 630</strain>
    </source>
</reference>
<gene>
    <name evidence="2" type="ordered locus">Celal_0415</name>
</gene>
<feature type="transmembrane region" description="Helical" evidence="1">
    <location>
        <begin position="318"/>
        <end position="340"/>
    </location>
</feature>
<protein>
    <submittedName>
        <fullName evidence="2">Gluconate transporter</fullName>
    </submittedName>
</protein>
<feature type="transmembrane region" description="Helical" evidence="1">
    <location>
        <begin position="59"/>
        <end position="77"/>
    </location>
</feature>
<feature type="transmembrane region" description="Helical" evidence="1">
    <location>
        <begin position="27"/>
        <end position="47"/>
    </location>
</feature>
<sequence length="434" mass="46362">MSATVILVLCIVLLIVAVTILKIHPIPALLVFGLLLGLATGGTVTTVTESLLNGFGNTLKWIGLIIFFGAFLGEILSKSGGAEIIANTLIKLFGTKFLPLSMAVIGFLIGIPVFMDVAYLTLLPTLHVLSKKSGHSILVLGLSLAMSLTVAHALVPPTPGPLAVAAILEVNVGEIIPLNMLIAICAIAGGLIWLKLNKNFLKQTKIQESIEINTKEHQIKGFKRLLPFIALLLPLALMSIGSFFNTENQYIAFIKNPMWALLIGILCALPLLPSKKFSSTVNQYFQNAATKTAIVILITGTGGAFGQVIKDTEIVNSMFANVNATGVMTVIIPFLLSMLFTTITGSITVSLITTASIVAPLIANGTLDPQFTTAAICTGSLGIIHVNSSFFWLFKEVHDVSVSKLLKSFSLLSFVVSLFGGFTVLLAYYFKELL</sequence>
<evidence type="ECO:0000313" key="3">
    <source>
        <dbReference type="Proteomes" id="UP000008634"/>
    </source>
</evidence>
<organism evidence="2 3">
    <name type="scientific">Cellulophaga algicola (strain DSM 14237 / IC166 / ACAM 630)</name>
    <dbReference type="NCBI Taxonomy" id="688270"/>
    <lineage>
        <taxon>Bacteria</taxon>
        <taxon>Pseudomonadati</taxon>
        <taxon>Bacteroidota</taxon>
        <taxon>Flavobacteriia</taxon>
        <taxon>Flavobacteriales</taxon>
        <taxon>Flavobacteriaceae</taxon>
        <taxon>Cellulophaga</taxon>
    </lineage>
</organism>
<dbReference type="Pfam" id="PF02447">
    <property type="entry name" value="GntP_permease"/>
    <property type="match status" value="1"/>
</dbReference>
<dbReference type="PANTHER" id="PTHR30354">
    <property type="entry name" value="GNT FAMILY GLUCONATE TRANSPORTER"/>
    <property type="match status" value="1"/>
</dbReference>
<dbReference type="InterPro" id="IPR003474">
    <property type="entry name" value="Glcn_transporter"/>
</dbReference>
<dbReference type="eggNOG" id="COG2610">
    <property type="taxonomic scope" value="Bacteria"/>
</dbReference>
<evidence type="ECO:0000256" key="1">
    <source>
        <dbReference type="SAM" id="Phobius"/>
    </source>
</evidence>
<feature type="transmembrane region" description="Helical" evidence="1">
    <location>
        <begin position="135"/>
        <end position="155"/>
    </location>
</feature>
<evidence type="ECO:0000313" key="2">
    <source>
        <dbReference type="EMBL" id="ADV47757.1"/>
    </source>
</evidence>